<dbReference type="RefSeq" id="WP_115239609.1">
    <property type="nucleotide sequence ID" value="NZ_CACRTM010000026.1"/>
</dbReference>
<evidence type="ECO:0000256" key="4">
    <source>
        <dbReference type="SAM" id="MobiDB-lite"/>
    </source>
</evidence>
<feature type="domain" description="OmpA-like" evidence="6">
    <location>
        <begin position="425"/>
        <end position="543"/>
    </location>
</feature>
<evidence type="ECO:0000256" key="3">
    <source>
        <dbReference type="PROSITE-ProRule" id="PRU00473"/>
    </source>
</evidence>
<accession>A0A6N3EJ94</accession>
<evidence type="ECO:0000256" key="1">
    <source>
        <dbReference type="ARBA" id="ARBA00004442"/>
    </source>
</evidence>
<dbReference type="PROSITE" id="PS51123">
    <property type="entry name" value="OMPA_2"/>
    <property type="match status" value="1"/>
</dbReference>
<dbReference type="Pfam" id="PF00691">
    <property type="entry name" value="OmpA"/>
    <property type="match status" value="1"/>
</dbReference>
<evidence type="ECO:0000256" key="5">
    <source>
        <dbReference type="SAM" id="Phobius"/>
    </source>
</evidence>
<evidence type="ECO:0000313" key="7">
    <source>
        <dbReference type="EMBL" id="VYU39964.1"/>
    </source>
</evidence>
<dbReference type="GO" id="GO:0009279">
    <property type="term" value="C:cell outer membrane"/>
    <property type="evidence" value="ECO:0007669"/>
    <property type="project" value="UniProtKB-SubCell"/>
</dbReference>
<dbReference type="CDD" id="cd07185">
    <property type="entry name" value="OmpA_C-like"/>
    <property type="match status" value="1"/>
</dbReference>
<organism evidence="7">
    <name type="scientific">Klebsiella oxytoca</name>
    <dbReference type="NCBI Taxonomy" id="571"/>
    <lineage>
        <taxon>Bacteria</taxon>
        <taxon>Pseudomonadati</taxon>
        <taxon>Pseudomonadota</taxon>
        <taxon>Gammaproteobacteria</taxon>
        <taxon>Enterobacterales</taxon>
        <taxon>Enterobacteriaceae</taxon>
        <taxon>Klebsiella/Raoultella group</taxon>
        <taxon>Klebsiella</taxon>
    </lineage>
</organism>
<keyword evidence="5" id="KW-1133">Transmembrane helix</keyword>
<feature type="region of interest" description="Disordered" evidence="4">
    <location>
        <begin position="548"/>
        <end position="568"/>
    </location>
</feature>
<dbReference type="InterPro" id="IPR036737">
    <property type="entry name" value="OmpA-like_sf"/>
</dbReference>
<dbReference type="PANTHER" id="PTHR30329">
    <property type="entry name" value="STATOR ELEMENT OF FLAGELLAR MOTOR COMPLEX"/>
    <property type="match status" value="1"/>
</dbReference>
<comment type="subcellular location">
    <subcellularLocation>
        <location evidence="1">Cell outer membrane</location>
    </subcellularLocation>
</comment>
<sequence length="568" mass="62319">MSVSHLRLLWLWAGILAVLLCLLFLPLATSGRILAVALILTAVIVALIVAGRKGEWGLTEDAWLDDIPDAPYRLPVVLVCGDIARWPECGVVLRTAQGCWLNVPTAELQQTVRTLLRKRPDLISQLAVMVCVCPQLHGDEAALAVGLNELRWQLNQARSDCRRSVPLLLSSHVAGASVPHSLWQTAQTGEAMQVWQANDAPCCTGTWLAQKNGRERLATQVRMNALVRLTHETALAMLTAPSADTPPVKPAMMLYHMTPSGAPVQPQNLWQRWLSHHTALGSLPGWQPDTSSADVLLPDFILPLLPLGVGETPRVRFLRRAFCLFTLAILIALCASAWNNRQLLQRVGFDIQHYEQIAMVDYASKARALQILSGDAVQLDQWARRGEPLNLSLGLYHGAYLRIPVLAAIRSWEPPPPPQKPAQKTVPKTIRLDSMSLFDTGRWALKPGSTKLLVHSLVGIKAKPGWLIVVAGHTDSTGEEKANQILSLKRAESVRDWMRDTGDVPESCFAVQGFGENRPVATNETVEGRALNRRVEISLVPQVNACQPPGMPSALSRESGASINETEK</sequence>
<dbReference type="InterPro" id="IPR006664">
    <property type="entry name" value="OMP_bac"/>
</dbReference>
<dbReference type="InterPro" id="IPR006665">
    <property type="entry name" value="OmpA-like"/>
</dbReference>
<dbReference type="EMBL" id="CACRTM010000026">
    <property type="protein sequence ID" value="VYU39964.1"/>
    <property type="molecule type" value="Genomic_DNA"/>
</dbReference>
<keyword evidence="5" id="KW-0812">Transmembrane</keyword>
<dbReference type="PANTHER" id="PTHR30329:SF20">
    <property type="entry name" value="EXPORTED PROTEIN"/>
    <property type="match status" value="1"/>
</dbReference>
<keyword evidence="2 3" id="KW-0472">Membrane</keyword>
<dbReference type="InterPro" id="IPR050330">
    <property type="entry name" value="Bact_OuterMem_StrucFunc"/>
</dbReference>
<feature type="transmembrane region" description="Helical" evidence="5">
    <location>
        <begin position="9"/>
        <end position="27"/>
    </location>
</feature>
<feature type="transmembrane region" description="Helical" evidence="5">
    <location>
        <begin position="321"/>
        <end position="338"/>
    </location>
</feature>
<gene>
    <name evidence="7" type="primary">oprF</name>
    <name evidence="7" type="ORF">KOLFYP65_03951</name>
</gene>
<feature type="transmembrane region" description="Helical" evidence="5">
    <location>
        <begin position="33"/>
        <end position="50"/>
    </location>
</feature>
<dbReference type="AlphaFoldDB" id="A0A6N3EJ94"/>
<evidence type="ECO:0000256" key="2">
    <source>
        <dbReference type="ARBA" id="ARBA00023136"/>
    </source>
</evidence>
<dbReference type="Gene3D" id="3.30.1330.60">
    <property type="entry name" value="OmpA-like domain"/>
    <property type="match status" value="1"/>
</dbReference>
<protein>
    <submittedName>
        <fullName evidence="7">Outer membrane porin F</fullName>
    </submittedName>
</protein>
<name>A0A6N3EJ94_KLEOX</name>
<proteinExistence type="predicted"/>
<reference evidence="7" key="1">
    <citation type="submission" date="2019-11" db="EMBL/GenBank/DDBJ databases">
        <authorList>
            <person name="Feng L."/>
        </authorList>
    </citation>
    <scope>NUCLEOTIDE SEQUENCE</scope>
    <source>
        <strain evidence="7">KOxytocaLFYP65</strain>
    </source>
</reference>
<evidence type="ECO:0000259" key="6">
    <source>
        <dbReference type="PROSITE" id="PS51123"/>
    </source>
</evidence>
<feature type="compositionally biased region" description="Polar residues" evidence="4">
    <location>
        <begin position="559"/>
        <end position="568"/>
    </location>
</feature>
<dbReference type="PRINTS" id="PR01021">
    <property type="entry name" value="OMPADOMAIN"/>
</dbReference>
<dbReference type="SUPFAM" id="SSF103088">
    <property type="entry name" value="OmpA-like"/>
    <property type="match status" value="1"/>
</dbReference>